<dbReference type="RefSeq" id="WP_201663254.1">
    <property type="nucleotide sequence ID" value="NZ_JAEQNC010000015.1"/>
</dbReference>
<keyword evidence="1" id="KW-0472">Membrane</keyword>
<dbReference type="EMBL" id="JAEQNC010000015">
    <property type="protein sequence ID" value="MBL0374705.1"/>
    <property type="molecule type" value="Genomic_DNA"/>
</dbReference>
<keyword evidence="1" id="KW-1133">Transmembrane helix</keyword>
<keyword evidence="3" id="KW-1185">Reference proteome</keyword>
<dbReference type="AlphaFoldDB" id="A0A937CMT5"/>
<feature type="transmembrane region" description="Helical" evidence="1">
    <location>
        <begin position="14"/>
        <end position="32"/>
    </location>
</feature>
<evidence type="ECO:0000313" key="2">
    <source>
        <dbReference type="EMBL" id="MBL0374705.1"/>
    </source>
</evidence>
<reference evidence="2" key="1">
    <citation type="submission" date="2021-01" db="EMBL/GenBank/DDBJ databases">
        <title>Rhizobium sp. strain KVB221 16S ribosomal RNA gene Genome sequencing and assembly.</title>
        <authorList>
            <person name="Kang M."/>
        </authorList>
    </citation>
    <scope>NUCLEOTIDE SEQUENCE</scope>
    <source>
        <strain evidence="2">KVB221</strain>
    </source>
</reference>
<dbReference type="Proteomes" id="UP000633219">
    <property type="component" value="Unassembled WGS sequence"/>
</dbReference>
<gene>
    <name evidence="2" type="ORF">JJB09_22075</name>
</gene>
<evidence type="ECO:0000313" key="3">
    <source>
        <dbReference type="Proteomes" id="UP000633219"/>
    </source>
</evidence>
<evidence type="ECO:0008006" key="4">
    <source>
        <dbReference type="Google" id="ProtNLM"/>
    </source>
</evidence>
<proteinExistence type="predicted"/>
<accession>A0A937CMT5</accession>
<sequence length="140" mass="15242">MQEDGGSPSVARGLYRLNVFLGCVAVVAWFLWETFSTTAAVNRLSAAAEDFPYVERCDPNGNLTDTGQPNCVDLGRYMFINGPVLMALRRACSGSEEPSGMLILEEGKASRRDIVRVEKSLNFQKRNGASVPCQPPNTAP</sequence>
<organism evidence="2 3">
    <name type="scientific">Rhizobium setariae</name>
    <dbReference type="NCBI Taxonomy" id="2801340"/>
    <lineage>
        <taxon>Bacteria</taxon>
        <taxon>Pseudomonadati</taxon>
        <taxon>Pseudomonadota</taxon>
        <taxon>Alphaproteobacteria</taxon>
        <taxon>Hyphomicrobiales</taxon>
        <taxon>Rhizobiaceae</taxon>
        <taxon>Rhizobium/Agrobacterium group</taxon>
        <taxon>Rhizobium</taxon>
    </lineage>
</organism>
<protein>
    <recommendedName>
        <fullName evidence="4">Transmembrane protein</fullName>
    </recommendedName>
</protein>
<name>A0A937CMT5_9HYPH</name>
<evidence type="ECO:0000256" key="1">
    <source>
        <dbReference type="SAM" id="Phobius"/>
    </source>
</evidence>
<keyword evidence="1" id="KW-0812">Transmembrane</keyword>
<comment type="caution">
    <text evidence="2">The sequence shown here is derived from an EMBL/GenBank/DDBJ whole genome shotgun (WGS) entry which is preliminary data.</text>
</comment>